<dbReference type="PANTHER" id="PTHR42850">
    <property type="entry name" value="METALLOPHOSPHOESTERASE"/>
    <property type="match status" value="1"/>
</dbReference>
<evidence type="ECO:0000259" key="1">
    <source>
        <dbReference type="Pfam" id="PF00149"/>
    </source>
</evidence>
<sequence length="252" mass="28160">MLAKLLNLRKRAPEFVPAMEEGLRVYAIGDIHGRLDLLDMLLPRIEADHASRPPAERHIIFLGDLVDRGPDSAGVIERVRALCAADPNVHCLMGNHEEIMLRSLEGEDKALRLFCRVGGRETMISYGVTPEEYERLDYAEVTERLNAVVPASHRDFLAALKEIMVLGDYVFVHAGVRPGVAIADQKLAETRWIRDAFLEHRGVLEKVVVHGHTVADEAELLPHRIGIDTGAYQTDRLTALMLEGSQQEIFST</sequence>
<dbReference type="Gene3D" id="3.60.21.10">
    <property type="match status" value="1"/>
</dbReference>
<keyword evidence="3" id="KW-1185">Reference proteome</keyword>
<comment type="caution">
    <text evidence="2">The sequence shown here is derived from an EMBL/GenBank/DDBJ whole genome shotgun (WGS) entry which is preliminary data.</text>
</comment>
<dbReference type="InterPro" id="IPR050126">
    <property type="entry name" value="Ap4A_hydrolase"/>
</dbReference>
<dbReference type="SUPFAM" id="SSF56300">
    <property type="entry name" value="Metallo-dependent phosphatases"/>
    <property type="match status" value="1"/>
</dbReference>
<proteinExistence type="predicted"/>
<evidence type="ECO:0000313" key="3">
    <source>
        <dbReference type="Proteomes" id="UP000032025"/>
    </source>
</evidence>
<dbReference type="RefSeq" id="WP_007404611.1">
    <property type="nucleotide sequence ID" value="NZ_BBJS01000033.1"/>
</dbReference>
<dbReference type="Pfam" id="PF00149">
    <property type="entry name" value="Metallophos"/>
    <property type="match status" value="1"/>
</dbReference>
<dbReference type="GO" id="GO:0008803">
    <property type="term" value="F:bis(5'-nucleosyl)-tetraphosphatase (symmetrical) activity"/>
    <property type="evidence" value="ECO:0007669"/>
    <property type="project" value="TreeGrafter"/>
</dbReference>
<name>A0A0C9N3R1_SPHPI</name>
<dbReference type="AlphaFoldDB" id="A0A0C9N3R1"/>
<dbReference type="InterPro" id="IPR029052">
    <property type="entry name" value="Metallo-depent_PP-like"/>
</dbReference>
<dbReference type="GO" id="GO:0016791">
    <property type="term" value="F:phosphatase activity"/>
    <property type="evidence" value="ECO:0007669"/>
    <property type="project" value="TreeGrafter"/>
</dbReference>
<dbReference type="CDD" id="cd00144">
    <property type="entry name" value="MPP_PPP_family"/>
    <property type="match status" value="1"/>
</dbReference>
<dbReference type="InterPro" id="IPR004843">
    <property type="entry name" value="Calcineurin-like_PHP"/>
</dbReference>
<protein>
    <submittedName>
        <fullName evidence="2">DNA, contig: SP633</fullName>
    </submittedName>
</protein>
<feature type="domain" description="Calcineurin-like phosphoesterase" evidence="1">
    <location>
        <begin position="23"/>
        <end position="216"/>
    </location>
</feature>
<accession>A0A0C9N3R1</accession>
<dbReference type="PANTHER" id="PTHR42850:SF4">
    <property type="entry name" value="ZINC-DEPENDENT ENDOPOLYPHOSPHATASE"/>
    <property type="match status" value="1"/>
</dbReference>
<dbReference type="GO" id="GO:0005737">
    <property type="term" value="C:cytoplasm"/>
    <property type="evidence" value="ECO:0007669"/>
    <property type="project" value="TreeGrafter"/>
</dbReference>
<evidence type="ECO:0000313" key="2">
    <source>
        <dbReference type="EMBL" id="GAN14234.1"/>
    </source>
</evidence>
<gene>
    <name evidence="2" type="ORF">SP6_33_00360</name>
</gene>
<dbReference type="GO" id="GO:0110154">
    <property type="term" value="P:RNA decapping"/>
    <property type="evidence" value="ECO:0007669"/>
    <property type="project" value="TreeGrafter"/>
</dbReference>
<reference evidence="2 3" key="1">
    <citation type="submission" date="2014-08" db="EMBL/GenBank/DDBJ databases">
        <title>Whole genome shotgun sequence of Sphingomonas paucimobilis NBRC 13935.</title>
        <authorList>
            <person name="Hosoyama A."/>
            <person name="Hashimoto M."/>
            <person name="Hosoyama Y."/>
            <person name="Noguchi M."/>
            <person name="Uohara A."/>
            <person name="Ohji S."/>
            <person name="Katano-Makiyama Y."/>
            <person name="Ichikawa N."/>
            <person name="Kimura A."/>
            <person name="Yamazoe A."/>
            <person name="Fujita N."/>
        </authorList>
    </citation>
    <scope>NUCLEOTIDE SEQUENCE [LARGE SCALE GENOMIC DNA]</scope>
    <source>
        <strain evidence="2 3">NBRC 13935</strain>
    </source>
</reference>
<organism evidence="2 3">
    <name type="scientific">Sphingomonas paucimobilis NBRC 13935</name>
    <dbReference type="NCBI Taxonomy" id="1219050"/>
    <lineage>
        <taxon>Bacteria</taxon>
        <taxon>Pseudomonadati</taxon>
        <taxon>Pseudomonadota</taxon>
        <taxon>Alphaproteobacteria</taxon>
        <taxon>Sphingomonadales</taxon>
        <taxon>Sphingomonadaceae</taxon>
        <taxon>Sphingomonas</taxon>
    </lineage>
</organism>
<dbReference type="GeneID" id="78528600"/>
<dbReference type="Proteomes" id="UP000032025">
    <property type="component" value="Unassembled WGS sequence"/>
</dbReference>
<dbReference type="EMBL" id="BBJS01000033">
    <property type="protein sequence ID" value="GAN14234.1"/>
    <property type="molecule type" value="Genomic_DNA"/>
</dbReference>